<dbReference type="InterPro" id="IPR051690">
    <property type="entry name" value="PseI-like"/>
</dbReference>
<evidence type="ECO:0000256" key="1">
    <source>
        <dbReference type="SAM" id="MobiDB-lite"/>
    </source>
</evidence>
<protein>
    <recommendedName>
        <fullName evidence="2">PseI/NeuA/B-like domain-containing protein</fullName>
    </recommendedName>
</protein>
<evidence type="ECO:0000313" key="4">
    <source>
        <dbReference type="Proteomes" id="UP001157017"/>
    </source>
</evidence>
<sequence length="127" mass="14308">MKFQKRTPEIAVPEHQKAQRRQTPWGEMSYLEYKHRVEFGQAEYEKIAAHAADRGIAWFASPWDVPSVDFLNSMDVPVHKVASASITDLEPAARRARQRPPGAAVDRHVGACRRSTSPSKRSAPSAW</sequence>
<feature type="region of interest" description="Disordered" evidence="1">
    <location>
        <begin position="91"/>
        <end position="127"/>
    </location>
</feature>
<comment type="caution">
    <text evidence="3">The sequence shown here is derived from an EMBL/GenBank/DDBJ whole genome shotgun (WGS) entry which is preliminary data.</text>
</comment>
<feature type="domain" description="PseI/NeuA/B-like" evidence="2">
    <location>
        <begin position="2"/>
        <end position="90"/>
    </location>
</feature>
<feature type="compositionally biased region" description="Polar residues" evidence="1">
    <location>
        <begin position="114"/>
        <end position="127"/>
    </location>
</feature>
<dbReference type="InterPro" id="IPR013785">
    <property type="entry name" value="Aldolase_TIM"/>
</dbReference>
<dbReference type="Pfam" id="PF03102">
    <property type="entry name" value="NeuB"/>
    <property type="match status" value="1"/>
</dbReference>
<dbReference type="InterPro" id="IPR013132">
    <property type="entry name" value="PseI/NeuA/B-like_N"/>
</dbReference>
<dbReference type="SUPFAM" id="SSF51569">
    <property type="entry name" value="Aldolase"/>
    <property type="match status" value="1"/>
</dbReference>
<evidence type="ECO:0000313" key="3">
    <source>
        <dbReference type="EMBL" id="GMA86421.1"/>
    </source>
</evidence>
<proteinExistence type="predicted"/>
<accession>A0ABQ6JI32</accession>
<dbReference type="Gene3D" id="3.20.20.70">
    <property type="entry name" value="Aldolase class I"/>
    <property type="match status" value="1"/>
</dbReference>
<organism evidence="3 4">
    <name type="scientific">Angustibacter aerolatus</name>
    <dbReference type="NCBI Taxonomy" id="1162965"/>
    <lineage>
        <taxon>Bacteria</taxon>
        <taxon>Bacillati</taxon>
        <taxon>Actinomycetota</taxon>
        <taxon>Actinomycetes</taxon>
        <taxon>Kineosporiales</taxon>
        <taxon>Kineosporiaceae</taxon>
    </lineage>
</organism>
<gene>
    <name evidence="3" type="ORF">GCM10025868_16710</name>
</gene>
<dbReference type="PANTHER" id="PTHR42966:SF3">
    <property type="entry name" value="BLR5971 PROTEIN"/>
    <property type="match status" value="1"/>
</dbReference>
<dbReference type="PANTHER" id="PTHR42966">
    <property type="entry name" value="N-ACETYLNEURAMINATE SYNTHASE"/>
    <property type="match status" value="1"/>
</dbReference>
<evidence type="ECO:0000259" key="2">
    <source>
        <dbReference type="Pfam" id="PF03102"/>
    </source>
</evidence>
<dbReference type="EMBL" id="BSUZ01000001">
    <property type="protein sequence ID" value="GMA86421.1"/>
    <property type="molecule type" value="Genomic_DNA"/>
</dbReference>
<feature type="compositionally biased region" description="Basic and acidic residues" evidence="1">
    <location>
        <begin position="1"/>
        <end position="17"/>
    </location>
</feature>
<keyword evidence="4" id="KW-1185">Reference proteome</keyword>
<dbReference type="Proteomes" id="UP001157017">
    <property type="component" value="Unassembled WGS sequence"/>
</dbReference>
<feature type="region of interest" description="Disordered" evidence="1">
    <location>
        <begin position="1"/>
        <end position="23"/>
    </location>
</feature>
<name>A0ABQ6JI32_9ACTN</name>
<reference evidence="4" key="1">
    <citation type="journal article" date="2019" name="Int. J. Syst. Evol. Microbiol.">
        <title>The Global Catalogue of Microorganisms (GCM) 10K type strain sequencing project: providing services to taxonomists for standard genome sequencing and annotation.</title>
        <authorList>
            <consortium name="The Broad Institute Genomics Platform"/>
            <consortium name="The Broad Institute Genome Sequencing Center for Infectious Disease"/>
            <person name="Wu L."/>
            <person name="Ma J."/>
        </authorList>
    </citation>
    <scope>NUCLEOTIDE SEQUENCE [LARGE SCALE GENOMIC DNA]</scope>
    <source>
        <strain evidence="4">NBRC 108730</strain>
    </source>
</reference>